<feature type="compositionally biased region" description="Polar residues" evidence="4">
    <location>
        <begin position="777"/>
        <end position="786"/>
    </location>
</feature>
<evidence type="ECO:0000313" key="7">
    <source>
        <dbReference type="RefSeq" id="XP_071938247.1"/>
    </source>
</evidence>
<feature type="region of interest" description="Disordered" evidence="4">
    <location>
        <begin position="881"/>
        <end position="921"/>
    </location>
</feature>
<keyword evidence="6" id="KW-1185">Reference proteome</keyword>
<dbReference type="InterPro" id="IPR042560">
    <property type="entry name" value="Exo84_C_2"/>
</dbReference>
<proteinExistence type="inferred from homology"/>
<evidence type="ECO:0000259" key="5">
    <source>
        <dbReference type="Pfam" id="PF16528"/>
    </source>
</evidence>
<gene>
    <name evidence="7" type="primary">LOC140037611</name>
</gene>
<evidence type="ECO:0000256" key="4">
    <source>
        <dbReference type="SAM" id="MobiDB-lite"/>
    </source>
</evidence>
<evidence type="ECO:0000256" key="3">
    <source>
        <dbReference type="ARBA" id="ARBA00022483"/>
    </source>
</evidence>
<keyword evidence="3" id="KW-0268">Exocytosis</keyword>
<feature type="region of interest" description="Disordered" evidence="4">
    <location>
        <begin position="39"/>
        <end position="69"/>
    </location>
</feature>
<dbReference type="RefSeq" id="XP_071938247.1">
    <property type="nucleotide sequence ID" value="XM_072082146.1"/>
</dbReference>
<sequence>MDTSTASASSSAATTTRRFRFRDPASLREIMLASQDSVNEDLLRGHTSPDYSSSPSSSSSGDHGDVGDSELESMTAKGIQNLCSELLELKNESDEDFQKSISSNYAVFLRTFKDMEGLESELMRLKYQAATQNRVIKDLQESISLKVLSEEIMESMLEESFDSHKTASRSLLEAHTEDISEILDILLSEHRLGDALSVLEMEGRAFQSMRSGENFSSEELMSYNSAISEKKAMLEDQFTRLARNPRVSAPELQKALLGLCRLGNSYLAIQLLLDYYDARIVRGTHDLNASKAVQNGLYIQQVAKFIFSMISQAARSFVALHGAASSYAPELILWANEHTEALATCLAKYVESISEINGGLSIAAETAQFAIAYCSLLDNQNLDLRSCLTNRVRPSMEQILRINVHHYKKVINIFTSTDSWIIGRYLVSGILSKGSSVDVVDKKPEYCLLTNSGRKLVTLFQAITDDSFPLLSLQMEVAVLRELMELFTEYTIILEKALSSGADLIQESGSSIHPAESLEQGVCVIANSFTLGQIFSNIIRSIFGNIHHLKFEIDNYVLYIQDTHVRLRAYFLEQIMQKLLTSEGSQGHVSGSCITLENDSDIYYLVPSMPYQGLYLELRKLQKFAEDNYIELDWLLDVLRELMEAIFFQIANTQEILTVTNDLSMEQKSRKLMQFILDMQFLVEIARSGGYLSDNIVNASMETTHIQSGLYSSDFTLASCVNDQRWAADAAMIAMQKLDVLDEKESATNDMANNLEGETIECESQHSTDSFEDDESTTSPKQSIESPKNLAIARASEMPSHSEKRISEIENITLEGDILDDSISVDCTEPFKERLLGFGRDEINPRNPNNNDSLETLLAEDNFAEASMDEISSLRERNYTGKGLPINTSGTLAAAEDLNERPQSNHGENNGERKSAVLKED</sequence>
<dbReference type="Pfam" id="PF16528">
    <property type="entry name" value="Exo84_C"/>
    <property type="match status" value="1"/>
</dbReference>
<dbReference type="InterPro" id="IPR016159">
    <property type="entry name" value="Cullin_repeat-like_dom_sf"/>
</dbReference>
<feature type="region of interest" description="Disordered" evidence="4">
    <location>
        <begin position="762"/>
        <end position="788"/>
    </location>
</feature>
<evidence type="ECO:0000256" key="2">
    <source>
        <dbReference type="ARBA" id="ARBA00022448"/>
    </source>
</evidence>
<dbReference type="PANTHER" id="PTHR21426">
    <property type="entry name" value="EXOCYST COMPLEX COMPONENT 8"/>
    <property type="match status" value="1"/>
</dbReference>
<name>A0ABM4X2J6_COFAR</name>
<evidence type="ECO:0000313" key="6">
    <source>
        <dbReference type="Proteomes" id="UP001652660"/>
    </source>
</evidence>
<dbReference type="Gene3D" id="1.20.58.1220">
    <property type="entry name" value="Exo84p, C-terminal helical domain"/>
    <property type="match status" value="1"/>
</dbReference>
<feature type="compositionally biased region" description="Basic and acidic residues" evidence="4">
    <location>
        <begin position="909"/>
        <end position="921"/>
    </location>
</feature>
<dbReference type="PANTHER" id="PTHR21426:SF13">
    <property type="entry name" value="OS08G0566700 PROTEIN"/>
    <property type="match status" value="1"/>
</dbReference>
<feature type="domain" description="Exocyst component Exo84 C-terminal" evidence="5">
    <location>
        <begin position="177"/>
        <end position="357"/>
    </location>
</feature>
<dbReference type="InterPro" id="IPR032403">
    <property type="entry name" value="Exo84_C"/>
</dbReference>
<dbReference type="GeneID" id="140037611"/>
<dbReference type="SUPFAM" id="SSF74788">
    <property type="entry name" value="Cullin repeat-like"/>
    <property type="match status" value="1"/>
</dbReference>
<reference evidence="7" key="2">
    <citation type="submission" date="2025-08" db="UniProtKB">
        <authorList>
            <consortium name="RefSeq"/>
        </authorList>
    </citation>
    <scope>IDENTIFICATION</scope>
    <source>
        <tissue evidence="7">Leaves</tissue>
    </source>
</reference>
<dbReference type="InterPro" id="IPR033961">
    <property type="entry name" value="Exo84"/>
</dbReference>
<feature type="compositionally biased region" description="Low complexity" evidence="4">
    <location>
        <begin position="45"/>
        <end position="61"/>
    </location>
</feature>
<accession>A0ABM4X2J6</accession>
<reference evidence="6" key="1">
    <citation type="journal article" date="2025" name="Foods">
        <title>Unveiling the Microbial Signatures of Arabica Coffee Cherries: Insights into Ripeness Specific Diversity, Functional Traits, and Implications for Quality and Safety.</title>
        <authorList>
            <consortium name="RefSeq"/>
            <person name="Tenea G.N."/>
            <person name="Cifuentes V."/>
            <person name="Reyes P."/>
            <person name="Cevallos-Vallejos M."/>
        </authorList>
    </citation>
    <scope>NUCLEOTIDE SEQUENCE [LARGE SCALE GENOMIC DNA]</scope>
</reference>
<protein>
    <submittedName>
        <fullName evidence="7">Exocyst complex component EXO84B-like isoform X1</fullName>
    </submittedName>
</protein>
<evidence type="ECO:0000256" key="1">
    <source>
        <dbReference type="ARBA" id="ARBA00007210"/>
    </source>
</evidence>
<organism evidence="6 7">
    <name type="scientific">Coffea arabica</name>
    <name type="common">Arabian coffee</name>
    <dbReference type="NCBI Taxonomy" id="13443"/>
    <lineage>
        <taxon>Eukaryota</taxon>
        <taxon>Viridiplantae</taxon>
        <taxon>Streptophyta</taxon>
        <taxon>Embryophyta</taxon>
        <taxon>Tracheophyta</taxon>
        <taxon>Spermatophyta</taxon>
        <taxon>Magnoliopsida</taxon>
        <taxon>eudicotyledons</taxon>
        <taxon>Gunneridae</taxon>
        <taxon>Pentapetalae</taxon>
        <taxon>asterids</taxon>
        <taxon>lamiids</taxon>
        <taxon>Gentianales</taxon>
        <taxon>Rubiaceae</taxon>
        <taxon>Ixoroideae</taxon>
        <taxon>Gardenieae complex</taxon>
        <taxon>Bertiereae - Coffeeae clade</taxon>
        <taxon>Coffeeae</taxon>
        <taxon>Coffea</taxon>
    </lineage>
</organism>
<dbReference type="Proteomes" id="UP001652660">
    <property type="component" value="Chromosome 1c"/>
</dbReference>
<keyword evidence="2" id="KW-0813">Transport</keyword>
<comment type="similarity">
    <text evidence="1">Belongs to the EXO84 family.</text>
</comment>